<sequence>MYKAQLRNKQILRTKTYLHQEEAFYSFRIALLCLFSPLESRKMSRDSSVRYSENFIYNSRGVKLFTCTWLPDSTKIKALVFFCHGYGVECSEYMKGTAIRLARAGFAVFGLDYEGHGKSDGLQCYIKSFSNVVDDCVDYFKTIREREEYREKARFLLGESMGGAVALRVHRKEPNDWNGAVLVAPMVKIAEEVKPPAIVISILTKLCTVFPTWKIVPIRDIIDTGFKDPLKREEMRSSPYIYQDKPRLRSALELMNASLDLEQRLNEVTLPFIVLHGEADVVTDIEVSKTLYRTASSFDKTLKTYPSMWHALLFGEPENNIDLVISDIVAWLNERSPDTESNASSPTLLTHSHLSLIDHNTKKEDLQI</sequence>
<dbReference type="Proteomes" id="UP000825935">
    <property type="component" value="Chromosome 27"/>
</dbReference>
<keyword evidence="3" id="KW-1185">Reference proteome</keyword>
<name>A0A8T2RH82_CERRI</name>
<dbReference type="AlphaFoldDB" id="A0A8T2RH82"/>
<dbReference type="Pfam" id="PF12146">
    <property type="entry name" value="Hydrolase_4"/>
    <property type="match status" value="1"/>
</dbReference>
<dbReference type="InterPro" id="IPR022742">
    <property type="entry name" value="Hydrolase_4"/>
</dbReference>
<dbReference type="SUPFAM" id="SSF53474">
    <property type="entry name" value="alpha/beta-Hydrolases"/>
    <property type="match status" value="1"/>
</dbReference>
<evidence type="ECO:0000259" key="1">
    <source>
        <dbReference type="Pfam" id="PF12146"/>
    </source>
</evidence>
<dbReference type="FunFam" id="3.40.50.1820:FF:000036">
    <property type="entry name" value="Alpha/beta-Hydrolases superfamily protein"/>
    <property type="match status" value="1"/>
</dbReference>
<evidence type="ECO:0000313" key="3">
    <source>
        <dbReference type="Proteomes" id="UP000825935"/>
    </source>
</evidence>
<dbReference type="EMBL" id="CM035432">
    <property type="protein sequence ID" value="KAH7294935.1"/>
    <property type="molecule type" value="Genomic_DNA"/>
</dbReference>
<protein>
    <recommendedName>
        <fullName evidence="1">Serine aminopeptidase S33 domain-containing protein</fullName>
    </recommendedName>
</protein>
<dbReference type="PANTHER" id="PTHR11614">
    <property type="entry name" value="PHOSPHOLIPASE-RELATED"/>
    <property type="match status" value="1"/>
</dbReference>
<dbReference type="OMA" id="HTKREMI"/>
<organism evidence="2 3">
    <name type="scientific">Ceratopteris richardii</name>
    <name type="common">Triangle waterfern</name>
    <dbReference type="NCBI Taxonomy" id="49495"/>
    <lineage>
        <taxon>Eukaryota</taxon>
        <taxon>Viridiplantae</taxon>
        <taxon>Streptophyta</taxon>
        <taxon>Embryophyta</taxon>
        <taxon>Tracheophyta</taxon>
        <taxon>Polypodiopsida</taxon>
        <taxon>Polypodiidae</taxon>
        <taxon>Polypodiales</taxon>
        <taxon>Pteridineae</taxon>
        <taxon>Pteridaceae</taxon>
        <taxon>Parkerioideae</taxon>
        <taxon>Ceratopteris</taxon>
    </lineage>
</organism>
<dbReference type="PRINTS" id="PR00111">
    <property type="entry name" value="ABHYDROLASE"/>
</dbReference>
<accession>A0A8T2RH82</accession>
<dbReference type="Gene3D" id="3.40.50.1820">
    <property type="entry name" value="alpha/beta hydrolase"/>
    <property type="match status" value="1"/>
</dbReference>
<proteinExistence type="predicted"/>
<feature type="domain" description="Serine aminopeptidase S33" evidence="1">
    <location>
        <begin position="75"/>
        <end position="316"/>
    </location>
</feature>
<dbReference type="InterPro" id="IPR000073">
    <property type="entry name" value="AB_hydrolase_1"/>
</dbReference>
<dbReference type="InterPro" id="IPR029058">
    <property type="entry name" value="AB_hydrolase_fold"/>
</dbReference>
<comment type="caution">
    <text evidence="2">The sequence shown here is derived from an EMBL/GenBank/DDBJ whole genome shotgun (WGS) entry which is preliminary data.</text>
</comment>
<dbReference type="OrthoDB" id="2498029at2759"/>
<evidence type="ECO:0000313" key="2">
    <source>
        <dbReference type="EMBL" id="KAH7294935.1"/>
    </source>
</evidence>
<dbReference type="InterPro" id="IPR051044">
    <property type="entry name" value="MAG_DAG_Lipase"/>
</dbReference>
<gene>
    <name evidence="2" type="ORF">KP509_27G025500</name>
</gene>
<reference evidence="2 3" key="1">
    <citation type="submission" date="2021-08" db="EMBL/GenBank/DDBJ databases">
        <title>WGS assembly of Ceratopteris richardii.</title>
        <authorList>
            <person name="Marchant D.B."/>
            <person name="Chen G."/>
            <person name="Jenkins J."/>
            <person name="Shu S."/>
            <person name="Leebens-Mack J."/>
            <person name="Grimwood J."/>
            <person name="Schmutz J."/>
            <person name="Soltis P."/>
            <person name="Soltis D."/>
            <person name="Chen Z.-H."/>
        </authorList>
    </citation>
    <scope>NUCLEOTIDE SEQUENCE [LARGE SCALE GENOMIC DNA]</scope>
    <source>
        <strain evidence="2">Whitten #5841</strain>
        <tissue evidence="2">Leaf</tissue>
    </source>
</reference>